<dbReference type="Gene3D" id="3.90.1570.10">
    <property type="entry name" value="tt1808, chain A"/>
    <property type="match status" value="1"/>
</dbReference>
<name>K9VPG4_9CYAN</name>
<gene>
    <name evidence="2" type="ORF">Osc7112_5767</name>
</gene>
<dbReference type="InterPro" id="IPR008538">
    <property type="entry name" value="Uma2"/>
</dbReference>
<dbReference type="PANTHER" id="PTHR47152">
    <property type="entry name" value="SLR2084 PROTEIN-RELATED"/>
    <property type="match status" value="1"/>
</dbReference>
<evidence type="ECO:0000313" key="2">
    <source>
        <dbReference type="EMBL" id="AFZ09978.1"/>
    </source>
</evidence>
<sequence length="202" mass="23341">MVIPVTAQLLEEIGTLAEQRLILPGYYTWEQFEAIASLMADSPGLRITYLDGWIEFMTVGEEHESFKKAIAILLEAYFFELGIEFFPVGSATRRDRARDVSFEPDESYYIGSRKEHPDLAVEVTITSGSTNKLAKYLRLRIAEVWFWENNQLAVYRLREDDYEQVSRSEFLPELDLALLVRCVLMPSIIEARTEFIQGIRSQ</sequence>
<dbReference type="HOGENOM" id="CLU_098557_1_0_3"/>
<dbReference type="InterPro" id="IPR011335">
    <property type="entry name" value="Restrct_endonuc-II-like"/>
</dbReference>
<dbReference type="EMBL" id="CP003614">
    <property type="protein sequence ID" value="AFZ09978.1"/>
    <property type="molecule type" value="Genomic_DNA"/>
</dbReference>
<dbReference type="AlphaFoldDB" id="K9VPG4"/>
<organism evidence="2 3">
    <name type="scientific">Phormidium nigroviride PCC 7112</name>
    <dbReference type="NCBI Taxonomy" id="179408"/>
    <lineage>
        <taxon>Bacteria</taxon>
        <taxon>Bacillati</taxon>
        <taxon>Cyanobacteriota</taxon>
        <taxon>Cyanophyceae</taxon>
        <taxon>Oscillatoriophycideae</taxon>
        <taxon>Oscillatoriales</taxon>
        <taxon>Oscillatoriaceae</taxon>
        <taxon>Phormidium</taxon>
    </lineage>
</organism>
<proteinExistence type="predicted"/>
<accession>K9VPG4</accession>
<dbReference type="Proteomes" id="UP000010478">
    <property type="component" value="Chromosome"/>
</dbReference>
<protein>
    <recommendedName>
        <fullName evidence="1">Putative restriction endonuclease domain-containing protein</fullName>
    </recommendedName>
</protein>
<dbReference type="KEGG" id="oni:Osc7112_5767"/>
<evidence type="ECO:0000313" key="3">
    <source>
        <dbReference type="Proteomes" id="UP000010478"/>
    </source>
</evidence>
<dbReference type="eggNOG" id="COG4636">
    <property type="taxonomic scope" value="Bacteria"/>
</dbReference>
<evidence type="ECO:0000259" key="1">
    <source>
        <dbReference type="Pfam" id="PF05685"/>
    </source>
</evidence>
<dbReference type="SUPFAM" id="SSF52980">
    <property type="entry name" value="Restriction endonuclease-like"/>
    <property type="match status" value="1"/>
</dbReference>
<keyword evidence="3" id="KW-1185">Reference proteome</keyword>
<reference evidence="2 3" key="1">
    <citation type="submission" date="2012-05" db="EMBL/GenBank/DDBJ databases">
        <title>Finished chromosome of genome of Oscillatoria sp. PCC 7112.</title>
        <authorList>
            <consortium name="US DOE Joint Genome Institute"/>
            <person name="Gugger M."/>
            <person name="Coursin T."/>
            <person name="Rippka R."/>
            <person name="Tandeau De Marsac N."/>
            <person name="Huntemann M."/>
            <person name="Wei C.-L."/>
            <person name="Han J."/>
            <person name="Detter J.C."/>
            <person name="Han C."/>
            <person name="Tapia R."/>
            <person name="Davenport K."/>
            <person name="Daligault H."/>
            <person name="Erkkila T."/>
            <person name="Gu W."/>
            <person name="Munk A.C.C."/>
            <person name="Teshima H."/>
            <person name="Xu Y."/>
            <person name="Chain P."/>
            <person name="Chen A."/>
            <person name="Krypides N."/>
            <person name="Mavromatis K."/>
            <person name="Markowitz V."/>
            <person name="Szeto E."/>
            <person name="Ivanova N."/>
            <person name="Mikhailova N."/>
            <person name="Ovchinnikova G."/>
            <person name="Pagani I."/>
            <person name="Pati A."/>
            <person name="Goodwin L."/>
            <person name="Peters L."/>
            <person name="Pitluck S."/>
            <person name="Woyke T."/>
            <person name="Kerfeld C."/>
        </authorList>
    </citation>
    <scope>NUCLEOTIDE SEQUENCE [LARGE SCALE GENOMIC DNA]</scope>
    <source>
        <strain evidence="2 3">PCC 7112</strain>
    </source>
</reference>
<dbReference type="Pfam" id="PF05685">
    <property type="entry name" value="Uma2"/>
    <property type="match status" value="1"/>
</dbReference>
<dbReference type="InterPro" id="IPR012296">
    <property type="entry name" value="Nuclease_put_TT1808"/>
</dbReference>
<dbReference type="STRING" id="179408.Osc7112_5767"/>
<dbReference type="CDD" id="cd06260">
    <property type="entry name" value="DUF820-like"/>
    <property type="match status" value="1"/>
</dbReference>
<feature type="domain" description="Putative restriction endonuclease" evidence="1">
    <location>
        <begin position="29"/>
        <end position="177"/>
    </location>
</feature>
<dbReference type="PANTHER" id="PTHR47152:SF4">
    <property type="entry name" value="SLR0445 PROTEIN"/>
    <property type="match status" value="1"/>
</dbReference>